<evidence type="ECO:0000313" key="1">
    <source>
        <dbReference type="EMBL" id="MFB5268198.1"/>
    </source>
</evidence>
<accession>A0ABV5AVH8</accession>
<protein>
    <submittedName>
        <fullName evidence="1">Uncharacterized protein</fullName>
    </submittedName>
</protein>
<dbReference type="EMBL" id="JBHHMI010000013">
    <property type="protein sequence ID" value="MFB5268198.1"/>
    <property type="molecule type" value="Genomic_DNA"/>
</dbReference>
<proteinExistence type="predicted"/>
<dbReference type="Proteomes" id="UP001580346">
    <property type="component" value="Unassembled WGS sequence"/>
</dbReference>
<sequence length="141" mass="16120">MKINTWTTAKGAAIEMHTKHVTETTWTDDWGTTHSKPDNFVIIDKVVVNDNVYRGQGLKRTNIDGQQCIHLYNDMATKTKIHVQLPDDVNQAVWGEYDRIESAKAERRKAAAKADREELQTKIRNGYCTKCHSYCYGDCQA</sequence>
<comment type="caution">
    <text evidence="1">The sequence shown here is derived from an EMBL/GenBank/DDBJ whole genome shotgun (WGS) entry which is preliminary data.</text>
</comment>
<reference evidence="1 2" key="1">
    <citation type="submission" date="2024-09" db="EMBL/GenBank/DDBJ databases">
        <title>Paenibacillus zeirhizospherea sp. nov., isolated from surface of the maize (Zea mays) roots in a horticulture field, Hungary.</title>
        <authorList>
            <person name="Marton D."/>
            <person name="Farkas M."/>
            <person name="Bedics A."/>
            <person name="Toth E."/>
            <person name="Tancsics A."/>
            <person name="Boka K."/>
            <person name="Maroti G."/>
            <person name="Kriszt B."/>
            <person name="Cserhati M."/>
        </authorList>
    </citation>
    <scope>NUCLEOTIDE SEQUENCE [LARGE SCALE GENOMIC DNA]</scope>
    <source>
        <strain evidence="1 2">KCTC 33519</strain>
    </source>
</reference>
<gene>
    <name evidence="1" type="ORF">ACE41H_15630</name>
</gene>
<dbReference type="RefSeq" id="WP_375356354.1">
    <property type="nucleotide sequence ID" value="NZ_JBHHMI010000013.1"/>
</dbReference>
<evidence type="ECO:0000313" key="2">
    <source>
        <dbReference type="Proteomes" id="UP001580346"/>
    </source>
</evidence>
<organism evidence="1 2">
    <name type="scientific">Paenibacillus enshidis</name>
    <dbReference type="NCBI Taxonomy" id="1458439"/>
    <lineage>
        <taxon>Bacteria</taxon>
        <taxon>Bacillati</taxon>
        <taxon>Bacillota</taxon>
        <taxon>Bacilli</taxon>
        <taxon>Bacillales</taxon>
        <taxon>Paenibacillaceae</taxon>
        <taxon>Paenibacillus</taxon>
    </lineage>
</organism>
<keyword evidence="2" id="KW-1185">Reference proteome</keyword>
<name>A0ABV5AVH8_9BACL</name>